<name>A0AAV9TQG5_9PEZI</name>
<proteinExistence type="predicted"/>
<evidence type="ECO:0000313" key="3">
    <source>
        <dbReference type="EMBL" id="KAK6225300.1"/>
    </source>
</evidence>
<reference evidence="3 4" key="1">
    <citation type="submission" date="2023-04" db="EMBL/GenBank/DDBJ databases">
        <title>Colletotrichum tabacum stain YC1 causing leaf anthracnose on Nicotiana tabacum(L.) cv.</title>
        <authorList>
            <person name="Ji Z."/>
            <person name="Wang M."/>
            <person name="Zhang J."/>
            <person name="Wang N."/>
            <person name="Zhou Z."/>
        </authorList>
    </citation>
    <scope>NUCLEOTIDE SEQUENCE [LARGE SCALE GENOMIC DNA]</scope>
    <source>
        <strain evidence="3 4">YC1</strain>
    </source>
</reference>
<feature type="signal peptide" evidence="2">
    <location>
        <begin position="1"/>
        <end position="18"/>
    </location>
</feature>
<evidence type="ECO:0000313" key="4">
    <source>
        <dbReference type="Proteomes" id="UP001327957"/>
    </source>
</evidence>
<feature type="chain" id="PRO_5043832971" evidence="2">
    <location>
        <begin position="19"/>
        <end position="126"/>
    </location>
</feature>
<evidence type="ECO:0000256" key="1">
    <source>
        <dbReference type="SAM" id="MobiDB-lite"/>
    </source>
</evidence>
<accession>A0AAV9TQG5</accession>
<feature type="region of interest" description="Disordered" evidence="1">
    <location>
        <begin position="19"/>
        <end position="56"/>
    </location>
</feature>
<organism evidence="3 4">
    <name type="scientific">Colletotrichum tabaci</name>
    <dbReference type="NCBI Taxonomy" id="1209068"/>
    <lineage>
        <taxon>Eukaryota</taxon>
        <taxon>Fungi</taxon>
        <taxon>Dikarya</taxon>
        <taxon>Ascomycota</taxon>
        <taxon>Pezizomycotina</taxon>
        <taxon>Sordariomycetes</taxon>
        <taxon>Hypocreomycetidae</taxon>
        <taxon>Glomerellales</taxon>
        <taxon>Glomerellaceae</taxon>
        <taxon>Colletotrichum</taxon>
        <taxon>Colletotrichum destructivum species complex</taxon>
    </lineage>
</organism>
<keyword evidence="4" id="KW-1185">Reference proteome</keyword>
<sequence>MMFIRSLIVAAVVLGASAVPAPSPQDNGTPEQPAPEQPAPEQPAPEQPAPEQPAPDRCAGVVCPENSYCKIFDFNLEKPVGCEANGTVPADVETCGGVICPTGTTCCNSPCGVCTKPGDFCLTWVC</sequence>
<gene>
    <name evidence="3" type="ORF">QIS74_01347</name>
</gene>
<protein>
    <submittedName>
        <fullName evidence="3">Uncharacterized protein</fullName>
    </submittedName>
</protein>
<keyword evidence="2" id="KW-0732">Signal</keyword>
<dbReference type="Proteomes" id="UP001327957">
    <property type="component" value="Unassembled WGS sequence"/>
</dbReference>
<comment type="caution">
    <text evidence="3">The sequence shown here is derived from an EMBL/GenBank/DDBJ whole genome shotgun (WGS) entry which is preliminary data.</text>
</comment>
<dbReference type="AlphaFoldDB" id="A0AAV9TQG5"/>
<dbReference type="EMBL" id="JASAOK010000002">
    <property type="protein sequence ID" value="KAK6225300.1"/>
    <property type="molecule type" value="Genomic_DNA"/>
</dbReference>
<evidence type="ECO:0000256" key="2">
    <source>
        <dbReference type="SAM" id="SignalP"/>
    </source>
</evidence>
<feature type="compositionally biased region" description="Pro residues" evidence="1">
    <location>
        <begin position="32"/>
        <end position="53"/>
    </location>
</feature>